<evidence type="ECO:0000256" key="7">
    <source>
        <dbReference type="ARBA" id="ARBA00023170"/>
    </source>
</evidence>
<keyword evidence="4 12" id="KW-1133">Transmembrane helix</keyword>
<evidence type="ECO:0000313" key="14">
    <source>
        <dbReference type="Ensembl" id="ENSMODP00000029241.2"/>
    </source>
</evidence>
<comment type="similarity">
    <text evidence="10">Belongs to the G-protein coupled receptor 1 family.</text>
</comment>
<comment type="subcellular location">
    <subcellularLocation>
        <location evidence="1">Cell membrane</location>
        <topology evidence="1">Multi-pass membrane protein</topology>
    </subcellularLocation>
</comment>
<dbReference type="PROSITE" id="PS50262">
    <property type="entry name" value="G_PROTEIN_RECEP_F1_2"/>
    <property type="match status" value="1"/>
</dbReference>
<evidence type="ECO:0000259" key="13">
    <source>
        <dbReference type="PROSITE" id="PS50262"/>
    </source>
</evidence>
<evidence type="ECO:0000256" key="6">
    <source>
        <dbReference type="ARBA" id="ARBA00023136"/>
    </source>
</evidence>
<keyword evidence="6 12" id="KW-0472">Membrane</keyword>
<feature type="region of interest" description="Disordered" evidence="11">
    <location>
        <begin position="1"/>
        <end position="22"/>
    </location>
</feature>
<dbReference type="InterPro" id="IPR017452">
    <property type="entry name" value="GPCR_Rhodpsn_7TM"/>
</dbReference>
<feature type="domain" description="G-protein coupled receptors family 1 profile" evidence="13">
    <location>
        <begin position="49"/>
        <end position="284"/>
    </location>
</feature>
<evidence type="ECO:0000256" key="3">
    <source>
        <dbReference type="ARBA" id="ARBA00022692"/>
    </source>
</evidence>
<evidence type="ECO:0000256" key="8">
    <source>
        <dbReference type="ARBA" id="ARBA00023180"/>
    </source>
</evidence>
<dbReference type="CDD" id="cd15110">
    <property type="entry name" value="7tmA_MrgprH"/>
    <property type="match status" value="1"/>
</dbReference>
<dbReference type="InterPro" id="IPR000276">
    <property type="entry name" value="GPCR_Rhodpsn"/>
</dbReference>
<dbReference type="AlphaFoldDB" id="F6SWW7"/>
<evidence type="ECO:0000256" key="10">
    <source>
        <dbReference type="RuleBase" id="RU000688"/>
    </source>
</evidence>
<feature type="transmembrane region" description="Helical" evidence="12">
    <location>
        <begin position="107"/>
        <end position="131"/>
    </location>
</feature>
<keyword evidence="8" id="KW-0325">Glycoprotein</keyword>
<dbReference type="PANTHER" id="PTHR11334">
    <property type="entry name" value="MAS-RELATED G-PROTEIN COUPLED RECEPTOR"/>
    <property type="match status" value="1"/>
</dbReference>
<keyword evidence="5 10" id="KW-0297">G-protein coupled receptor</keyword>
<keyword evidence="9 10" id="KW-0807">Transducer</keyword>
<feature type="transmembrane region" description="Helical" evidence="12">
    <location>
        <begin position="70"/>
        <end position="95"/>
    </location>
</feature>
<proteinExistence type="inferred from homology"/>
<protein>
    <submittedName>
        <fullName evidence="14">Mas-related G-protein coupled receptor member H-like</fullName>
    </submittedName>
</protein>
<dbReference type="Gene3D" id="1.20.1070.10">
    <property type="entry name" value="Rhodopsin 7-helix transmembrane proteins"/>
    <property type="match status" value="1"/>
</dbReference>
<dbReference type="Ensembl" id="ENSMODT00000030814.2">
    <property type="protein sequence ID" value="ENSMODP00000029241.2"/>
    <property type="gene ID" value="ENSMODG00000023275.2"/>
</dbReference>
<dbReference type="OMA" id="GLENFFC"/>
<dbReference type="FunFam" id="1.20.1070.10:FF:000134">
    <property type="entry name" value="proto-oncogene Mas"/>
    <property type="match status" value="1"/>
</dbReference>
<dbReference type="GeneID" id="100032458"/>
<evidence type="ECO:0000256" key="9">
    <source>
        <dbReference type="ARBA" id="ARBA00023224"/>
    </source>
</evidence>
<dbReference type="PROSITE" id="PS00237">
    <property type="entry name" value="G_PROTEIN_RECEP_F1_1"/>
    <property type="match status" value="1"/>
</dbReference>
<dbReference type="Proteomes" id="UP000002280">
    <property type="component" value="Chromosome 2"/>
</dbReference>
<dbReference type="HOGENOM" id="CLU_009579_4_1_1"/>
<feature type="transmembrane region" description="Helical" evidence="12">
    <location>
        <begin position="34"/>
        <end position="58"/>
    </location>
</feature>
<dbReference type="InterPro" id="IPR026234">
    <property type="entry name" value="MRGPCRFAMILY"/>
</dbReference>
<feature type="transmembrane region" description="Helical" evidence="12">
    <location>
        <begin position="182"/>
        <end position="213"/>
    </location>
</feature>
<reference evidence="14 15" key="1">
    <citation type="journal article" date="2007" name="Nature">
        <title>Genome of the marsupial Monodelphis domestica reveals innovation in non-coding sequences.</title>
        <authorList>
            <person name="Mikkelsen T.S."/>
            <person name="Wakefield M.J."/>
            <person name="Aken B."/>
            <person name="Amemiya C.T."/>
            <person name="Chang J.L."/>
            <person name="Duke S."/>
            <person name="Garber M."/>
            <person name="Gentles A.J."/>
            <person name="Goodstadt L."/>
            <person name="Heger A."/>
            <person name="Jurka J."/>
            <person name="Kamal M."/>
            <person name="Mauceli E."/>
            <person name="Searle S.M."/>
            <person name="Sharpe T."/>
            <person name="Baker M.L."/>
            <person name="Batzer M.A."/>
            <person name="Benos P.V."/>
            <person name="Belov K."/>
            <person name="Clamp M."/>
            <person name="Cook A."/>
            <person name="Cuff J."/>
            <person name="Das R."/>
            <person name="Davidow L."/>
            <person name="Deakin J.E."/>
            <person name="Fazzari M.J."/>
            <person name="Glass J.L."/>
            <person name="Grabherr M."/>
            <person name="Greally J.M."/>
            <person name="Gu W."/>
            <person name="Hore T.A."/>
            <person name="Huttley G.A."/>
            <person name="Kleber M."/>
            <person name="Jirtle R.L."/>
            <person name="Koina E."/>
            <person name="Lee J.T."/>
            <person name="Mahony S."/>
            <person name="Marra M.A."/>
            <person name="Miller R.D."/>
            <person name="Nicholls R.D."/>
            <person name="Oda M."/>
            <person name="Papenfuss A.T."/>
            <person name="Parra Z.E."/>
            <person name="Pollock D.D."/>
            <person name="Ray D.A."/>
            <person name="Schein J.E."/>
            <person name="Speed T.P."/>
            <person name="Thompson K."/>
            <person name="VandeBerg J.L."/>
            <person name="Wade C.M."/>
            <person name="Walker J.A."/>
            <person name="Waters P.D."/>
            <person name="Webber C."/>
            <person name="Weidman J.R."/>
            <person name="Xie X."/>
            <person name="Zody M.C."/>
            <person name="Baldwin J."/>
            <person name="Abdouelleil A."/>
            <person name="Abdulkadir J."/>
            <person name="Abebe A."/>
            <person name="Abera B."/>
            <person name="Abreu J."/>
            <person name="Acer S.C."/>
            <person name="Aftuck L."/>
            <person name="Alexander A."/>
            <person name="An P."/>
            <person name="Anderson E."/>
            <person name="Anderson S."/>
            <person name="Arachi H."/>
            <person name="Azer M."/>
            <person name="Bachantsang P."/>
            <person name="Barry A."/>
            <person name="Bayul T."/>
            <person name="Berlin A."/>
            <person name="Bessette D."/>
            <person name="Bloom T."/>
            <person name="Bloom T."/>
            <person name="Boguslavskiy L."/>
            <person name="Bonnet C."/>
            <person name="Boukhgalter B."/>
            <person name="Bourzgui I."/>
            <person name="Brown A."/>
            <person name="Cahill P."/>
            <person name="Channer S."/>
            <person name="Cheshatsang Y."/>
            <person name="Chuda L."/>
            <person name="Citroen M."/>
            <person name="Collymore A."/>
            <person name="Cooke P."/>
            <person name="Costello M."/>
            <person name="D'Aco K."/>
            <person name="Daza R."/>
            <person name="De Haan G."/>
            <person name="DeGray S."/>
            <person name="DeMaso C."/>
            <person name="Dhargay N."/>
            <person name="Dooley K."/>
            <person name="Dooley E."/>
            <person name="Doricent M."/>
            <person name="Dorje P."/>
            <person name="Dorjee K."/>
            <person name="Dupes A."/>
            <person name="Elong R."/>
            <person name="Falk J."/>
            <person name="Farina A."/>
            <person name="Faro S."/>
            <person name="Ferguson D."/>
            <person name="Fisher S."/>
            <person name="Foley C.D."/>
            <person name="Franke A."/>
            <person name="Friedrich D."/>
            <person name="Gadbois L."/>
            <person name="Gearin G."/>
            <person name="Gearin C.R."/>
            <person name="Giannoukos G."/>
            <person name="Goode T."/>
            <person name="Graham J."/>
            <person name="Grandbois E."/>
            <person name="Grewal S."/>
            <person name="Gyaltsen K."/>
            <person name="Hafez N."/>
            <person name="Hagos B."/>
            <person name="Hall J."/>
            <person name="Henson C."/>
            <person name="Hollinger A."/>
            <person name="Honan T."/>
            <person name="Huard M.D."/>
            <person name="Hughes L."/>
            <person name="Hurhula B."/>
            <person name="Husby M.E."/>
            <person name="Kamat A."/>
            <person name="Kanga B."/>
            <person name="Kashin S."/>
            <person name="Khazanovich D."/>
            <person name="Kisner P."/>
            <person name="Lance K."/>
            <person name="Lara M."/>
            <person name="Lee W."/>
            <person name="Lennon N."/>
            <person name="Letendre F."/>
            <person name="LeVine R."/>
            <person name="Lipovsky A."/>
            <person name="Liu X."/>
            <person name="Liu J."/>
            <person name="Liu S."/>
            <person name="Lokyitsang T."/>
            <person name="Lokyitsang Y."/>
            <person name="Lubonja R."/>
            <person name="Lui A."/>
            <person name="MacDonald P."/>
            <person name="Magnisalis V."/>
            <person name="Maru K."/>
            <person name="Matthews C."/>
            <person name="McCusker W."/>
            <person name="McDonough S."/>
            <person name="Mehta T."/>
            <person name="Meldrim J."/>
            <person name="Meneus L."/>
            <person name="Mihai O."/>
            <person name="Mihalev A."/>
            <person name="Mihova T."/>
            <person name="Mittelman R."/>
            <person name="Mlenga V."/>
            <person name="Montmayeur A."/>
            <person name="Mulrain L."/>
            <person name="Navidi A."/>
            <person name="Naylor J."/>
            <person name="Negash T."/>
            <person name="Nguyen T."/>
            <person name="Nguyen N."/>
            <person name="Nicol R."/>
            <person name="Norbu C."/>
            <person name="Norbu N."/>
            <person name="Novod N."/>
            <person name="O'Neill B."/>
            <person name="Osman S."/>
            <person name="Markiewicz E."/>
            <person name="Oyono O.L."/>
            <person name="Patti C."/>
            <person name="Phunkhang P."/>
            <person name="Pierre F."/>
            <person name="Priest M."/>
            <person name="Raghuraman S."/>
            <person name="Rege F."/>
            <person name="Reyes R."/>
            <person name="Rise C."/>
            <person name="Rogov P."/>
            <person name="Ross K."/>
            <person name="Ryan E."/>
            <person name="Settipalli S."/>
            <person name="Shea T."/>
            <person name="Sherpa N."/>
            <person name="Shi L."/>
            <person name="Shih D."/>
            <person name="Sparrow T."/>
            <person name="Spaulding J."/>
            <person name="Stalker J."/>
            <person name="Stange-Thomann N."/>
            <person name="Stavropoulos S."/>
            <person name="Stone C."/>
            <person name="Strader C."/>
            <person name="Tesfaye S."/>
            <person name="Thomson T."/>
            <person name="Thoulutsang Y."/>
            <person name="Thoulutsang D."/>
            <person name="Topham K."/>
            <person name="Topping I."/>
            <person name="Tsamla T."/>
            <person name="Vassiliev H."/>
            <person name="Vo A."/>
            <person name="Wangchuk T."/>
            <person name="Wangdi T."/>
            <person name="Weiand M."/>
            <person name="Wilkinson J."/>
            <person name="Wilson A."/>
            <person name="Yadav S."/>
            <person name="Young G."/>
            <person name="Yu Q."/>
            <person name="Zembek L."/>
            <person name="Zhong D."/>
            <person name="Zimmer A."/>
            <person name="Zwirko Z."/>
            <person name="Jaffe D.B."/>
            <person name="Alvarez P."/>
            <person name="Brockman W."/>
            <person name="Butler J."/>
            <person name="Chin C."/>
            <person name="Gnerre S."/>
            <person name="MacCallum I."/>
            <person name="Graves J.A."/>
            <person name="Ponting C.P."/>
            <person name="Breen M."/>
            <person name="Samollow P.B."/>
            <person name="Lander E.S."/>
            <person name="Lindblad-Toh K."/>
        </authorList>
    </citation>
    <scope>NUCLEOTIDE SEQUENCE [LARGE SCALE GENOMIC DNA]</scope>
</reference>
<keyword evidence="15" id="KW-1185">Reference proteome</keyword>
<dbReference type="PANTHER" id="PTHR11334:SF60">
    <property type="entry name" value="MAS-RELATED G-PROTEIN COUPLED RECEPTOR MEMBER H"/>
    <property type="match status" value="1"/>
</dbReference>
<sequence length="317" mass="36366">MMLSSTSRPSMESTTDAQSHGNGSYLNSQSTEMILAFVSLFITLLGTAGNGFVIWFLLFHFKKNPFTVYILHLSIADLTFLLCAFTTIIGIIISYNFSTGPFKIEVFLIIFYVLVLFGYNTGFYLLTAISVERCLSVLYPIWYQCQRSKYQSAIVCTILWVFSVFMTSLEAFMYVWEIGFSVRIYIVLQIVVLILNFLVFAPLMVISSLTLFIKVFCNLKHRQPAKLYIIIITTVILFLLFAMPCRFSLMMSNLKAINHESVRVLFPYFTLLSFVNSSVNPIVYVVVGRLRGQRTRKSLKDTLQKVFEDKSHPRVRS</sequence>
<dbReference type="GeneTree" id="ENSGT01030000234639"/>
<feature type="transmembrane region" description="Helical" evidence="12">
    <location>
        <begin position="264"/>
        <end position="287"/>
    </location>
</feature>
<evidence type="ECO:0000256" key="1">
    <source>
        <dbReference type="ARBA" id="ARBA00004651"/>
    </source>
</evidence>
<dbReference type="GO" id="GO:0007186">
    <property type="term" value="P:G protein-coupled receptor signaling pathway"/>
    <property type="evidence" value="ECO:0000318"/>
    <property type="project" value="GO_Central"/>
</dbReference>
<dbReference type="Pfam" id="PF00001">
    <property type="entry name" value="7tm_1"/>
    <property type="match status" value="1"/>
</dbReference>
<evidence type="ECO:0000256" key="5">
    <source>
        <dbReference type="ARBA" id="ARBA00023040"/>
    </source>
</evidence>
<evidence type="ECO:0000256" key="11">
    <source>
        <dbReference type="SAM" id="MobiDB-lite"/>
    </source>
</evidence>
<feature type="transmembrane region" description="Helical" evidence="12">
    <location>
        <begin position="225"/>
        <end position="244"/>
    </location>
</feature>
<dbReference type="GO" id="GO:0001595">
    <property type="term" value="F:angiotensin receptor activity"/>
    <property type="evidence" value="ECO:0000318"/>
    <property type="project" value="GO_Central"/>
</dbReference>
<evidence type="ECO:0000256" key="12">
    <source>
        <dbReference type="SAM" id="Phobius"/>
    </source>
</evidence>
<name>F6SWW7_MONDO</name>
<dbReference type="KEGG" id="mdo:100032458"/>
<dbReference type="SUPFAM" id="SSF81321">
    <property type="entry name" value="Family A G protein-coupled receptor-like"/>
    <property type="match status" value="1"/>
</dbReference>
<organism evidence="14 15">
    <name type="scientific">Monodelphis domestica</name>
    <name type="common">Gray short-tailed opossum</name>
    <dbReference type="NCBI Taxonomy" id="13616"/>
    <lineage>
        <taxon>Eukaryota</taxon>
        <taxon>Metazoa</taxon>
        <taxon>Chordata</taxon>
        <taxon>Craniata</taxon>
        <taxon>Vertebrata</taxon>
        <taxon>Euteleostomi</taxon>
        <taxon>Mammalia</taxon>
        <taxon>Metatheria</taxon>
        <taxon>Didelphimorphia</taxon>
        <taxon>Didelphidae</taxon>
        <taxon>Monodelphis</taxon>
    </lineage>
</organism>
<dbReference type="OrthoDB" id="9631784at2759"/>
<dbReference type="Bgee" id="ENSMODG00000023275">
    <property type="expression patterns" value="Expressed in skeletal muscle tissue and 2 other cell types or tissues"/>
</dbReference>
<reference evidence="14" key="2">
    <citation type="submission" date="2025-08" db="UniProtKB">
        <authorList>
            <consortium name="Ensembl"/>
        </authorList>
    </citation>
    <scope>IDENTIFICATION</scope>
</reference>
<keyword evidence="7 10" id="KW-0675">Receptor</keyword>
<dbReference type="InParanoid" id="F6SWW7"/>
<accession>F6SWW7</accession>
<evidence type="ECO:0000256" key="4">
    <source>
        <dbReference type="ARBA" id="ARBA00022989"/>
    </source>
</evidence>
<dbReference type="eggNOG" id="ENOG502RTWA">
    <property type="taxonomic scope" value="Eukaryota"/>
</dbReference>
<dbReference type="GO" id="GO:0005886">
    <property type="term" value="C:plasma membrane"/>
    <property type="evidence" value="ECO:0000318"/>
    <property type="project" value="GO_Central"/>
</dbReference>
<evidence type="ECO:0000256" key="2">
    <source>
        <dbReference type="ARBA" id="ARBA00022475"/>
    </source>
</evidence>
<evidence type="ECO:0000313" key="15">
    <source>
        <dbReference type="Proteomes" id="UP000002280"/>
    </source>
</evidence>
<keyword evidence="2" id="KW-1003">Cell membrane</keyword>
<feature type="transmembrane region" description="Helical" evidence="12">
    <location>
        <begin position="152"/>
        <end position="176"/>
    </location>
</feature>
<dbReference type="PRINTS" id="PR00237">
    <property type="entry name" value="GPCRRHODOPSN"/>
</dbReference>
<keyword evidence="3 10" id="KW-0812">Transmembrane</keyword>
<reference evidence="14" key="3">
    <citation type="submission" date="2025-09" db="UniProtKB">
        <authorList>
            <consortium name="Ensembl"/>
        </authorList>
    </citation>
    <scope>IDENTIFICATION</scope>
</reference>
<dbReference type="PRINTS" id="PR02108">
    <property type="entry name" value="MRGPCRFAMILY"/>
</dbReference>